<dbReference type="Pfam" id="PF00756">
    <property type="entry name" value="Esterase"/>
    <property type="match status" value="1"/>
</dbReference>
<dbReference type="InterPro" id="IPR014756">
    <property type="entry name" value="Ig_E-set"/>
</dbReference>
<dbReference type="InterPro" id="IPR050583">
    <property type="entry name" value="Mycobacterial_A85_antigen"/>
</dbReference>
<dbReference type="InterPro" id="IPR029058">
    <property type="entry name" value="AB_hydrolase_fold"/>
</dbReference>
<dbReference type="GO" id="GO:0004553">
    <property type="term" value="F:hydrolase activity, hydrolyzing O-glycosyl compounds"/>
    <property type="evidence" value="ECO:0007669"/>
    <property type="project" value="InterPro"/>
</dbReference>
<protein>
    <submittedName>
        <fullName evidence="2">Esterase</fullName>
    </submittedName>
</protein>
<dbReference type="eggNOG" id="COG2382">
    <property type="taxonomic scope" value="Bacteria"/>
</dbReference>
<keyword evidence="3" id="KW-1185">Reference proteome</keyword>
<dbReference type="AlphaFoldDB" id="E8QX62"/>
<dbReference type="Gene3D" id="2.60.40.10">
    <property type="entry name" value="Immunoglobulins"/>
    <property type="match status" value="1"/>
</dbReference>
<organism evidence="2 3">
    <name type="scientific">Isosphaera pallida (strain ATCC 43644 / DSM 9630 / IS1B)</name>
    <dbReference type="NCBI Taxonomy" id="575540"/>
    <lineage>
        <taxon>Bacteria</taxon>
        <taxon>Pseudomonadati</taxon>
        <taxon>Planctomycetota</taxon>
        <taxon>Planctomycetia</taxon>
        <taxon>Isosphaerales</taxon>
        <taxon>Isosphaeraceae</taxon>
        <taxon>Isosphaera</taxon>
    </lineage>
</organism>
<reference key="1">
    <citation type="submission" date="2010-11" db="EMBL/GenBank/DDBJ databases">
        <title>The complete sequence of chromosome of Isophaera pallida ATCC 43644.</title>
        <authorList>
            <consortium name="US DOE Joint Genome Institute (JGI-PGF)"/>
            <person name="Lucas S."/>
            <person name="Copeland A."/>
            <person name="Lapidus A."/>
            <person name="Bruce D."/>
            <person name="Goodwin L."/>
            <person name="Pitluck S."/>
            <person name="Kyrpides N."/>
            <person name="Mavromatis K."/>
            <person name="Pagani I."/>
            <person name="Ivanova N."/>
            <person name="Saunders E."/>
            <person name="Brettin T."/>
            <person name="Detter J.C."/>
            <person name="Han C."/>
            <person name="Tapia R."/>
            <person name="Land M."/>
            <person name="Hauser L."/>
            <person name="Markowitz V."/>
            <person name="Cheng J.-F."/>
            <person name="Hugenholtz P."/>
            <person name="Woyke T."/>
            <person name="Wu D."/>
            <person name="Eisen J.A."/>
        </authorList>
    </citation>
    <scope>NUCLEOTIDE SEQUENCE</scope>
    <source>
        <strain>ATCC 43644</strain>
    </source>
</reference>
<dbReference type="HOGENOM" id="CLU_037618_2_1_0"/>
<dbReference type="PANTHER" id="PTHR48098:SF1">
    <property type="entry name" value="DIACYLGLYCEROL ACYLTRANSFERASE_MYCOLYLTRANSFERASE AG85A"/>
    <property type="match status" value="1"/>
</dbReference>
<evidence type="ECO:0000313" key="3">
    <source>
        <dbReference type="Proteomes" id="UP000008631"/>
    </source>
</evidence>
<dbReference type="Proteomes" id="UP000008631">
    <property type="component" value="Chromosome"/>
</dbReference>
<dbReference type="InterPro" id="IPR004193">
    <property type="entry name" value="Glyco_hydro_13_N"/>
</dbReference>
<dbReference type="InParanoid" id="E8QX62"/>
<proteinExistence type="predicted"/>
<sequence>MKIVRWIGIGWVAWTIGWIEVNAQPVAAPSPEVSSERQITFRVFAPKADTARLTSSDLPGLGFAGVGMTKNERGVWEVKIGPVPAGAYRYAFNVDGTIVLDSNNPNVSPTNDSVFSLVEVPGSELFDRREGTPQGAVARVDYYSQTLKRFRRMHVYTPPDYDTSRERTYPVLYLLHGATDCDASWSTVGRAGVILDNLIASGRAEPMIVVMPHGHTGPFRFGASPEENAFERQMEEFSQEFTREIIPLIETRYRVIADRAHRALAGLSMGGYQTLLIGIDHLGEFGYLGIFSSGIFGIAGGFGADAPSDQWEKARKAVLDDANLKKGLKLVWFAIGKEDFLLKTSRATVTMLQRHGFEVISKETEGGHTWLNWRDNLAEFAPLLFKP</sequence>
<evidence type="ECO:0000259" key="1">
    <source>
        <dbReference type="Pfam" id="PF02922"/>
    </source>
</evidence>
<dbReference type="KEGG" id="ipa:Isop_0300"/>
<dbReference type="FunCoup" id="E8QX62">
    <property type="interactions" value="36"/>
</dbReference>
<dbReference type="Pfam" id="PF02922">
    <property type="entry name" value="CBM_48"/>
    <property type="match status" value="1"/>
</dbReference>
<feature type="domain" description="Glycoside hydrolase family 13 N-terminal" evidence="1">
    <location>
        <begin position="35"/>
        <end position="97"/>
    </location>
</feature>
<gene>
    <name evidence="2" type="ordered locus">Isop_0300</name>
</gene>
<evidence type="ECO:0000313" key="2">
    <source>
        <dbReference type="EMBL" id="ADV60895.1"/>
    </source>
</evidence>
<dbReference type="GO" id="GO:0005975">
    <property type="term" value="P:carbohydrate metabolic process"/>
    <property type="evidence" value="ECO:0007669"/>
    <property type="project" value="InterPro"/>
</dbReference>
<dbReference type="InterPro" id="IPR013783">
    <property type="entry name" value="Ig-like_fold"/>
</dbReference>
<dbReference type="SUPFAM" id="SSF81296">
    <property type="entry name" value="E set domains"/>
    <property type="match status" value="1"/>
</dbReference>
<dbReference type="Gene3D" id="3.40.50.1820">
    <property type="entry name" value="alpha/beta hydrolase"/>
    <property type="match status" value="1"/>
</dbReference>
<name>E8QX62_ISOPI</name>
<dbReference type="GO" id="GO:0016747">
    <property type="term" value="F:acyltransferase activity, transferring groups other than amino-acyl groups"/>
    <property type="evidence" value="ECO:0007669"/>
    <property type="project" value="TreeGrafter"/>
</dbReference>
<dbReference type="STRING" id="575540.Isop_0300"/>
<dbReference type="EMBL" id="CP002353">
    <property type="protein sequence ID" value="ADV60895.1"/>
    <property type="molecule type" value="Genomic_DNA"/>
</dbReference>
<dbReference type="PANTHER" id="PTHR48098">
    <property type="entry name" value="ENTEROCHELIN ESTERASE-RELATED"/>
    <property type="match status" value="1"/>
</dbReference>
<dbReference type="SUPFAM" id="SSF53474">
    <property type="entry name" value="alpha/beta-Hydrolases"/>
    <property type="match status" value="1"/>
</dbReference>
<reference evidence="2 3" key="2">
    <citation type="journal article" date="2011" name="Stand. Genomic Sci.">
        <title>Complete genome sequence of Isosphaera pallida type strain (IS1B).</title>
        <authorList>
            <consortium name="US DOE Joint Genome Institute (JGI-PGF)"/>
            <person name="Goker M."/>
            <person name="Cleland D."/>
            <person name="Saunders E."/>
            <person name="Lapidus A."/>
            <person name="Nolan M."/>
            <person name="Lucas S."/>
            <person name="Hammon N."/>
            <person name="Deshpande S."/>
            <person name="Cheng J.F."/>
            <person name="Tapia R."/>
            <person name="Han C."/>
            <person name="Goodwin L."/>
            <person name="Pitluck S."/>
            <person name="Liolios K."/>
            <person name="Pagani I."/>
            <person name="Ivanova N."/>
            <person name="Mavromatis K."/>
            <person name="Pati A."/>
            <person name="Chen A."/>
            <person name="Palaniappan K."/>
            <person name="Land M."/>
            <person name="Hauser L."/>
            <person name="Chang Y.J."/>
            <person name="Jeffries C.D."/>
            <person name="Detter J.C."/>
            <person name="Beck B."/>
            <person name="Woyke T."/>
            <person name="Bristow J."/>
            <person name="Eisen J.A."/>
            <person name="Markowitz V."/>
            <person name="Hugenholtz P."/>
            <person name="Kyrpides N.C."/>
            <person name="Klenk H.P."/>
        </authorList>
    </citation>
    <scope>NUCLEOTIDE SEQUENCE [LARGE SCALE GENOMIC DNA]</scope>
    <source>
        <strain evidence="3">ATCC 43644 / DSM 9630 / IS1B</strain>
    </source>
</reference>
<dbReference type="CDD" id="cd11294">
    <property type="entry name" value="E_set_Esterase_like_N"/>
    <property type="match status" value="1"/>
</dbReference>
<dbReference type="InterPro" id="IPR000801">
    <property type="entry name" value="Esterase-like"/>
</dbReference>
<accession>E8QX62</accession>